<reference evidence="3" key="1">
    <citation type="submission" date="2015-06" db="UniProtKB">
        <authorList>
            <consortium name="EnsemblPlants"/>
        </authorList>
    </citation>
    <scope>IDENTIFICATION</scope>
</reference>
<accession>N1QUH8</accession>
<dbReference type="ExpressionAtlas" id="N1QUH8">
    <property type="expression patterns" value="baseline"/>
</dbReference>
<evidence type="ECO:0000313" key="3">
    <source>
        <dbReference type="EnsemblPlants" id="EMT03217"/>
    </source>
</evidence>
<evidence type="ECO:0000259" key="2">
    <source>
        <dbReference type="Pfam" id="PF26138"/>
    </source>
</evidence>
<sequence>MERKMRSSGIERLIKRRTEHHVKNSEKRVLARKALMARVRSQELGKNLRDILIKKIRLTLYKSSGHESVRFVQGSVRASLNGQHFSDIRRCSDIRSWLYPKTLCSIAWCLLIHRSLRSFHSEQERRKTIIKIISQEQEEDDELFFLLVPALYASLYEEKHLVHTSSLSGAAKVKEILEGHESWSRVEFRMEPEIFKSIMDYLRRENLLKGTSCVAVEEQLAMFMYMISHNATMSAPRASWDHAYEKGLVYIMLDHNNPIYRGQNGWTAKGWTSITNTFNQKFPLAHFTKQQIQEKDKDLKGNYKAVRDSRKHRGMGWDDTLCMIIAEPVIWDKLTKDHPRIKKFRSKPFMLFKSLASLHEGSVASGDLNFVSIPQVDRTSDAISPMDSSTNDLNHISSTNVDDGMSSSDLQGQGASRRDEPEATTSTNSEQKGALPVNKRKQSQIVVVLEDYMDFRKKQSAKMIDELKESKQDGNCVVALEPMEDLSVASKGTVAFQMPNESRNIQQYQGLKSLALLVEGGDF</sequence>
<name>N1QUH8_AEGTA</name>
<feature type="domain" description="DUF8040" evidence="2">
    <location>
        <begin position="164"/>
        <end position="243"/>
    </location>
</feature>
<dbReference type="PANTHER" id="PTHR46934">
    <property type="entry name" value="MYB_DNA-BIND_3 DOMAIN-CONTAINING PROTEIN-RELATED"/>
    <property type="match status" value="1"/>
</dbReference>
<dbReference type="InterPro" id="IPR058353">
    <property type="entry name" value="DUF8040"/>
</dbReference>
<proteinExistence type="predicted"/>
<evidence type="ECO:0000256" key="1">
    <source>
        <dbReference type="SAM" id="MobiDB-lite"/>
    </source>
</evidence>
<feature type="region of interest" description="Disordered" evidence="1">
    <location>
        <begin position="381"/>
        <end position="437"/>
    </location>
</feature>
<dbReference type="PANTHER" id="PTHR46934:SF9">
    <property type="entry name" value="MYB_SANT-LIKE DOMAIN-CONTAINING PROTEIN"/>
    <property type="match status" value="1"/>
</dbReference>
<dbReference type="EnsemblPlants" id="EMT03217">
    <property type="protein sequence ID" value="EMT03217"/>
    <property type="gene ID" value="F775_01496"/>
</dbReference>
<feature type="compositionally biased region" description="Polar residues" evidence="1">
    <location>
        <begin position="386"/>
        <end position="414"/>
    </location>
</feature>
<dbReference type="Pfam" id="PF26138">
    <property type="entry name" value="DUF8040"/>
    <property type="match status" value="1"/>
</dbReference>
<protein>
    <recommendedName>
        <fullName evidence="2">DUF8040 domain-containing protein</fullName>
    </recommendedName>
</protein>
<dbReference type="AlphaFoldDB" id="N1QUH8"/>
<organism evidence="3">
    <name type="scientific">Aegilops tauschii</name>
    <name type="common">Tausch's goatgrass</name>
    <name type="synonym">Aegilops squarrosa</name>
    <dbReference type="NCBI Taxonomy" id="37682"/>
    <lineage>
        <taxon>Eukaryota</taxon>
        <taxon>Viridiplantae</taxon>
        <taxon>Streptophyta</taxon>
        <taxon>Embryophyta</taxon>
        <taxon>Tracheophyta</taxon>
        <taxon>Spermatophyta</taxon>
        <taxon>Magnoliopsida</taxon>
        <taxon>Liliopsida</taxon>
        <taxon>Poales</taxon>
        <taxon>Poaceae</taxon>
        <taxon>BOP clade</taxon>
        <taxon>Pooideae</taxon>
        <taxon>Triticodae</taxon>
        <taxon>Triticeae</taxon>
        <taxon>Triticinae</taxon>
        <taxon>Aegilops</taxon>
    </lineage>
</organism>